<evidence type="ECO:0000259" key="1">
    <source>
        <dbReference type="Pfam" id="PF04149"/>
    </source>
</evidence>
<dbReference type="InterPro" id="IPR007278">
    <property type="entry name" value="DUF397"/>
</dbReference>
<feature type="domain" description="DUF397" evidence="1">
    <location>
        <begin position="9"/>
        <end position="61"/>
    </location>
</feature>
<protein>
    <recommendedName>
        <fullName evidence="1">DUF397 domain-containing protein</fullName>
    </recommendedName>
</protein>
<sequence>MKIDLSGVSWFKSSHSGGENECVEVAWLEGSGVGVRDSKNPSGPALIFAPGEWDAFVADAKVGKFTRR</sequence>
<name>A0A7W9UI28_9NOCA</name>
<keyword evidence="3" id="KW-1185">Reference proteome</keyword>
<dbReference type="Pfam" id="PF04149">
    <property type="entry name" value="DUF397"/>
    <property type="match status" value="1"/>
</dbReference>
<dbReference type="Proteomes" id="UP000540412">
    <property type="component" value="Unassembled WGS sequence"/>
</dbReference>
<dbReference type="EMBL" id="JACHIT010000001">
    <property type="protein sequence ID" value="MBB5913290.1"/>
    <property type="molecule type" value="Genomic_DNA"/>
</dbReference>
<organism evidence="2 3">
    <name type="scientific">Nocardia transvalensis</name>
    <dbReference type="NCBI Taxonomy" id="37333"/>
    <lineage>
        <taxon>Bacteria</taxon>
        <taxon>Bacillati</taxon>
        <taxon>Actinomycetota</taxon>
        <taxon>Actinomycetes</taxon>
        <taxon>Mycobacteriales</taxon>
        <taxon>Nocardiaceae</taxon>
        <taxon>Nocardia</taxon>
    </lineage>
</organism>
<dbReference type="AlphaFoldDB" id="A0A7W9UI28"/>
<evidence type="ECO:0000313" key="2">
    <source>
        <dbReference type="EMBL" id="MBB5913290.1"/>
    </source>
</evidence>
<reference evidence="2 3" key="1">
    <citation type="submission" date="2020-08" db="EMBL/GenBank/DDBJ databases">
        <title>Sequencing the genomes of 1000 actinobacteria strains.</title>
        <authorList>
            <person name="Klenk H.-P."/>
        </authorList>
    </citation>
    <scope>NUCLEOTIDE SEQUENCE [LARGE SCALE GENOMIC DNA]</scope>
    <source>
        <strain evidence="2 3">DSM 43582</strain>
    </source>
</reference>
<accession>A0A7W9UI28</accession>
<dbReference type="RefSeq" id="WP_040745105.1">
    <property type="nucleotide sequence ID" value="NZ_JACHIT010000001.1"/>
</dbReference>
<proteinExistence type="predicted"/>
<comment type="caution">
    <text evidence="2">The sequence shown here is derived from an EMBL/GenBank/DDBJ whole genome shotgun (WGS) entry which is preliminary data.</text>
</comment>
<gene>
    <name evidence="2" type="ORF">BJY24_002157</name>
</gene>
<evidence type="ECO:0000313" key="3">
    <source>
        <dbReference type="Proteomes" id="UP000540412"/>
    </source>
</evidence>